<evidence type="ECO:0000259" key="2">
    <source>
        <dbReference type="Pfam" id="PF09816"/>
    </source>
</evidence>
<sequence>MTDDPQGLMGDMLDFEYWSISPYDLPDRMRDSINMYCQKGGNKYPQELPLCDHVVDKYYKEYVQPSTWKKLRDYFPYQDFKKDMLGELGDNSEDETSATSAGLVSEETMQRAYTRLWKHRRPKEPSMAALATGVIDPTKVGKYRVVLSDALLGKDPKEVYTGVRYNHKPTLSSTTAPHQARIKPNGSSDPSASYDLSFQDEGGRYAFQGSRGHEDNQYVLIFDPEREVFVLHRVDSMFNMNSIHHSKLIVRQEQPSQPTKLCLLKSAKPTKSKKPAPKDPKPPVAKKADPPAPVKPAKSKKAHHDSEDESSDDDLLTIEDPGGAPPASNRDFSPGFIDQPRRFSDFVQQYQNEEEEEEEDDGGLEIEVEALNDADGEEEEGEEEEEEDDEPENFTLPSPIHRQMMGQNINSNSGGHNNNISVPAQNTAPVERESDEDEEEMEDVDGGASVAQDDMAFDDLEAELMRELEKEESDVSEEE</sequence>
<protein>
    <recommendedName>
        <fullName evidence="2">Transcription elongation factor Eaf N-terminal domain-containing protein</fullName>
    </recommendedName>
</protein>
<dbReference type="EMBL" id="JANPWZ010002119">
    <property type="protein sequence ID" value="KAJ3561183.1"/>
    <property type="molecule type" value="Genomic_DNA"/>
</dbReference>
<dbReference type="VEuPathDB" id="FungiDB:F4678DRAFT_361990"/>
<feature type="compositionally biased region" description="Acidic residues" evidence="1">
    <location>
        <begin position="433"/>
        <end position="445"/>
    </location>
</feature>
<evidence type="ECO:0000313" key="3">
    <source>
        <dbReference type="EMBL" id="KAJ3561183.1"/>
    </source>
</evidence>
<comment type="caution">
    <text evidence="3">The sequence shown here is derived from an EMBL/GenBank/DDBJ whole genome shotgun (WGS) entry which is preliminary data.</text>
</comment>
<organism evidence="3 4">
    <name type="scientific">Xylaria arbuscula</name>
    <dbReference type="NCBI Taxonomy" id="114810"/>
    <lineage>
        <taxon>Eukaryota</taxon>
        <taxon>Fungi</taxon>
        <taxon>Dikarya</taxon>
        <taxon>Ascomycota</taxon>
        <taxon>Pezizomycotina</taxon>
        <taxon>Sordariomycetes</taxon>
        <taxon>Xylariomycetidae</taxon>
        <taxon>Xylariales</taxon>
        <taxon>Xylariaceae</taxon>
        <taxon>Xylaria</taxon>
    </lineage>
</organism>
<feature type="compositionally biased region" description="Acidic residues" evidence="1">
    <location>
        <begin position="307"/>
        <end position="317"/>
    </location>
</feature>
<dbReference type="Pfam" id="PF09816">
    <property type="entry name" value="EAF"/>
    <property type="match status" value="1"/>
</dbReference>
<feature type="region of interest" description="Disordered" evidence="1">
    <location>
        <begin position="264"/>
        <end position="460"/>
    </location>
</feature>
<keyword evidence="4" id="KW-1185">Reference proteome</keyword>
<feature type="compositionally biased region" description="Low complexity" evidence="1">
    <location>
        <begin position="408"/>
        <end position="421"/>
    </location>
</feature>
<feature type="region of interest" description="Disordered" evidence="1">
    <location>
        <begin position="170"/>
        <end position="195"/>
    </location>
</feature>
<evidence type="ECO:0000256" key="1">
    <source>
        <dbReference type="SAM" id="MobiDB-lite"/>
    </source>
</evidence>
<reference evidence="3" key="1">
    <citation type="submission" date="2022-07" db="EMBL/GenBank/DDBJ databases">
        <title>Genome Sequence of Xylaria arbuscula.</title>
        <authorList>
            <person name="Buettner E."/>
        </authorList>
    </citation>
    <scope>NUCLEOTIDE SEQUENCE</scope>
    <source>
        <strain evidence="3">VT107</strain>
    </source>
</reference>
<accession>A0A9W8N7Q8</accession>
<proteinExistence type="predicted"/>
<dbReference type="Proteomes" id="UP001148614">
    <property type="component" value="Unassembled WGS sequence"/>
</dbReference>
<dbReference type="AlphaFoldDB" id="A0A9W8N7Q8"/>
<feature type="compositionally biased region" description="Basic and acidic residues" evidence="1">
    <location>
        <begin position="276"/>
        <end position="289"/>
    </location>
</feature>
<feature type="domain" description="Transcription elongation factor Eaf N-terminal" evidence="2">
    <location>
        <begin position="143"/>
        <end position="242"/>
    </location>
</feature>
<gene>
    <name evidence="3" type="ORF">NPX13_g9046</name>
</gene>
<dbReference type="InterPro" id="IPR019194">
    <property type="entry name" value="Tscrpt_elong_fac_Eaf_N"/>
</dbReference>
<feature type="compositionally biased region" description="Polar residues" evidence="1">
    <location>
        <begin position="185"/>
        <end position="195"/>
    </location>
</feature>
<name>A0A9W8N7Q8_9PEZI</name>
<evidence type="ECO:0000313" key="4">
    <source>
        <dbReference type="Proteomes" id="UP001148614"/>
    </source>
</evidence>
<feature type="compositionally biased region" description="Acidic residues" evidence="1">
    <location>
        <begin position="352"/>
        <end position="392"/>
    </location>
</feature>